<comment type="similarity">
    <text evidence="2">Belongs to the multi antimicrobial extrusion (MATE) (TC 2.A.66.1) family.</text>
</comment>
<dbReference type="Pfam" id="PF01554">
    <property type="entry name" value="MatE"/>
    <property type="match status" value="2"/>
</dbReference>
<dbReference type="GO" id="GO:0005886">
    <property type="term" value="C:plasma membrane"/>
    <property type="evidence" value="ECO:0007669"/>
    <property type="project" value="UniProtKB-SubCell"/>
</dbReference>
<evidence type="ECO:0000256" key="8">
    <source>
        <dbReference type="SAM" id="Phobius"/>
    </source>
</evidence>
<feature type="transmembrane region" description="Helical" evidence="8">
    <location>
        <begin position="413"/>
        <end position="435"/>
    </location>
</feature>
<dbReference type="RefSeq" id="WP_053432619.1">
    <property type="nucleotide sequence ID" value="NZ_CP040441.1"/>
</dbReference>
<feature type="transmembrane region" description="Helical" evidence="8">
    <location>
        <begin position="350"/>
        <end position="373"/>
    </location>
</feature>
<feature type="transmembrane region" description="Helical" evidence="8">
    <location>
        <begin position="50"/>
        <end position="74"/>
    </location>
</feature>
<feature type="transmembrane region" description="Helical" evidence="8">
    <location>
        <begin position="281"/>
        <end position="298"/>
    </location>
</feature>
<evidence type="ECO:0000256" key="4">
    <source>
        <dbReference type="ARBA" id="ARBA00022475"/>
    </source>
</evidence>
<evidence type="ECO:0000256" key="6">
    <source>
        <dbReference type="ARBA" id="ARBA00022989"/>
    </source>
</evidence>
<evidence type="ECO:0000256" key="5">
    <source>
        <dbReference type="ARBA" id="ARBA00022692"/>
    </source>
</evidence>
<feature type="transmembrane region" description="Helical" evidence="8">
    <location>
        <begin position="318"/>
        <end position="344"/>
    </location>
</feature>
<dbReference type="PATRIC" id="fig|136160.3.peg.3899"/>
<keyword evidence="5 8" id="KW-0812">Transmembrane</keyword>
<dbReference type="InterPro" id="IPR048279">
    <property type="entry name" value="MdtK-like"/>
</dbReference>
<evidence type="ECO:0000256" key="7">
    <source>
        <dbReference type="ARBA" id="ARBA00023136"/>
    </source>
</evidence>
<feature type="transmembrane region" description="Helical" evidence="8">
    <location>
        <begin position="95"/>
        <end position="117"/>
    </location>
</feature>
<protein>
    <submittedName>
        <fullName evidence="9">Multidrug transporter</fullName>
    </submittedName>
</protein>
<dbReference type="GO" id="GO:0015297">
    <property type="term" value="F:antiporter activity"/>
    <property type="evidence" value="ECO:0007669"/>
    <property type="project" value="InterPro"/>
</dbReference>
<comment type="subcellular location">
    <subcellularLocation>
        <location evidence="1">Cell membrane</location>
        <topology evidence="1">Multi-pass membrane protein</topology>
    </subcellularLocation>
</comment>
<dbReference type="NCBIfam" id="TIGR00797">
    <property type="entry name" value="matE"/>
    <property type="match status" value="1"/>
</dbReference>
<accession>A0A0M0KCE2</accession>
<name>A0A0M0KCE2_ALKHA</name>
<feature type="transmembrane region" description="Helical" evidence="8">
    <location>
        <begin position="195"/>
        <end position="213"/>
    </location>
</feature>
<comment type="caution">
    <text evidence="9">The sequence shown here is derived from an EMBL/GenBank/DDBJ whole genome shotgun (WGS) entry which is preliminary data.</text>
</comment>
<proteinExistence type="inferred from homology"/>
<evidence type="ECO:0000256" key="3">
    <source>
        <dbReference type="ARBA" id="ARBA00022448"/>
    </source>
</evidence>
<feature type="transmembrane region" description="Helical" evidence="8">
    <location>
        <begin position="170"/>
        <end position="189"/>
    </location>
</feature>
<dbReference type="AlphaFoldDB" id="A0A0M0KCE2"/>
<dbReference type="InterPro" id="IPR052031">
    <property type="entry name" value="Membrane_Transporter-Flippase"/>
</dbReference>
<dbReference type="CDD" id="cd13138">
    <property type="entry name" value="MATE_yoeA_like"/>
    <property type="match status" value="1"/>
</dbReference>
<dbReference type="PANTHER" id="PTHR43549:SF3">
    <property type="entry name" value="MULTIDRUG RESISTANCE PROTEIN YPNP-RELATED"/>
    <property type="match status" value="1"/>
</dbReference>
<feature type="transmembrane region" description="Helical" evidence="8">
    <location>
        <begin position="382"/>
        <end position="401"/>
    </location>
</feature>
<keyword evidence="7 8" id="KW-0472">Membrane</keyword>
<dbReference type="GeneID" id="87596430"/>
<organism evidence="9">
    <name type="scientific">Halalkalibacterium halodurans</name>
    <name type="common">Bacillus halodurans</name>
    <dbReference type="NCBI Taxonomy" id="86665"/>
    <lineage>
        <taxon>Bacteria</taxon>
        <taxon>Bacillati</taxon>
        <taxon>Bacillota</taxon>
        <taxon>Bacilli</taxon>
        <taxon>Bacillales</taxon>
        <taxon>Bacillaceae</taxon>
        <taxon>Halalkalibacterium (ex Joshi et al. 2022)</taxon>
    </lineage>
</organism>
<dbReference type="PIRSF" id="PIRSF006603">
    <property type="entry name" value="DinF"/>
    <property type="match status" value="1"/>
</dbReference>
<feature type="transmembrane region" description="Helical" evidence="8">
    <location>
        <begin position="234"/>
        <end position="261"/>
    </location>
</feature>
<feature type="transmembrane region" description="Helical" evidence="8">
    <location>
        <begin position="137"/>
        <end position="158"/>
    </location>
</feature>
<keyword evidence="3" id="KW-0813">Transport</keyword>
<dbReference type="GO" id="GO:0042910">
    <property type="term" value="F:xenobiotic transmembrane transporter activity"/>
    <property type="evidence" value="ECO:0007669"/>
    <property type="project" value="InterPro"/>
</dbReference>
<sequence length="454" mass="49102">MNNKQLDFTEGSITKKMVVFSWPIFLSNLLQTSYQITDSLWVGNLLGASALGALSISATVVFMVLSFIIGLNGATLTVLSQRQGAKDEAGLKASLNAFVFVLGLLAILLGLIGYFSASSILQLLGTPEEILPLAESYLKINFIGILFLFGYNFIGTVLRAMGDSRSPVRFIFIAVILNIILDPLMIAGFNLGIDGAAYATIVSQGTAFIYGLIYSVRKAGVPFQIPYVPEKRYFFVLFKLGLPAGLSMITISSGVTAILSVVTSFGEEAVAGFGAAQRLDSLIMLPALTLGSAVNTIAGQNIGANKWERVRATAKQGVMLIIAVTLIIGLVTFIGAQFFIRLFVRDDATVAFGAMYIQTIAFFYPFLGINFVLNGIVRASGAMFPVLLLNIISFWVLRYPLTYWMSDLFGERGIALGMGFAFVVSSLIATGYYFLGNWRKVGEELAQKTGHSKV</sequence>
<keyword evidence="4" id="KW-1003">Cell membrane</keyword>
<dbReference type="PANTHER" id="PTHR43549">
    <property type="entry name" value="MULTIDRUG RESISTANCE PROTEIN YPNP-RELATED"/>
    <property type="match status" value="1"/>
</dbReference>
<dbReference type="InterPro" id="IPR002528">
    <property type="entry name" value="MATE_fam"/>
</dbReference>
<keyword evidence="6 8" id="KW-1133">Transmembrane helix</keyword>
<evidence type="ECO:0000313" key="9">
    <source>
        <dbReference type="EMBL" id="KOO36449.1"/>
    </source>
</evidence>
<evidence type="ECO:0000256" key="2">
    <source>
        <dbReference type="ARBA" id="ARBA00010199"/>
    </source>
</evidence>
<reference evidence="9" key="1">
    <citation type="submission" date="2015-08" db="EMBL/GenBank/DDBJ databases">
        <title>Complete DNA Sequence of Pseudomonas syringae pv. actinidiae, the Causal Agent of Kiwifruit Canker Disease.</title>
        <authorList>
            <person name="Rikkerink E.H.A."/>
            <person name="Fineran P.C."/>
        </authorList>
    </citation>
    <scope>NUCLEOTIDE SEQUENCE</scope>
    <source>
        <strain evidence="9">DSM 13666</strain>
    </source>
</reference>
<gene>
    <name evidence="9" type="ORF">AMD02_19550</name>
</gene>
<dbReference type="EMBL" id="LILD01000014">
    <property type="protein sequence ID" value="KOO36449.1"/>
    <property type="molecule type" value="Genomic_DNA"/>
</dbReference>
<evidence type="ECO:0000256" key="1">
    <source>
        <dbReference type="ARBA" id="ARBA00004651"/>
    </source>
</evidence>